<name>A0A7C1SVU7_9HYPH</name>
<dbReference type="EMBL" id="DSKI01000352">
    <property type="protein sequence ID" value="HEB43382.1"/>
    <property type="molecule type" value="Genomic_DNA"/>
</dbReference>
<proteinExistence type="predicted"/>
<evidence type="ECO:0008006" key="2">
    <source>
        <dbReference type="Google" id="ProtNLM"/>
    </source>
</evidence>
<evidence type="ECO:0000313" key="1">
    <source>
        <dbReference type="EMBL" id="HEB43382.1"/>
    </source>
</evidence>
<reference evidence="1" key="1">
    <citation type="journal article" date="2020" name="mSystems">
        <title>Genome- and Community-Level Interaction Insights into Carbon Utilization and Element Cycling Functions of Hydrothermarchaeota in Hydrothermal Sediment.</title>
        <authorList>
            <person name="Zhou Z."/>
            <person name="Liu Y."/>
            <person name="Xu W."/>
            <person name="Pan J."/>
            <person name="Luo Z.H."/>
            <person name="Li M."/>
        </authorList>
    </citation>
    <scope>NUCLEOTIDE SEQUENCE [LARGE SCALE GENOMIC DNA]</scope>
    <source>
        <strain evidence="1">SpSt-243</strain>
    </source>
</reference>
<organism evidence="1">
    <name type="scientific">Agrobacterium albertimagni</name>
    <dbReference type="NCBI Taxonomy" id="147266"/>
    <lineage>
        <taxon>Bacteria</taxon>
        <taxon>Pseudomonadati</taxon>
        <taxon>Pseudomonadota</taxon>
        <taxon>Alphaproteobacteria</taxon>
        <taxon>Hyphomicrobiales</taxon>
        <taxon>Rhizobiaceae</taxon>
        <taxon>Rhizobium/Agrobacterium group</taxon>
        <taxon>Agrobacterium</taxon>
    </lineage>
</organism>
<sequence>MTLSQVSTWTELYTGDRSGISYDGEHLHVPDDLVDDAAAVDTSANNSAYLALQKSNLKAAVDQQAERERLKYITAGAGQAMTYAQKAEEARLCLDATGPDPEDYPLLAAEIGITASTLVGVAQVVATANAQWLQIGAAIEAARLSAKKAISEAETVEDAQAAADAIVWP</sequence>
<protein>
    <recommendedName>
        <fullName evidence="2">DUF4376 domain-containing protein</fullName>
    </recommendedName>
</protein>
<dbReference type="AlphaFoldDB" id="A0A7C1SVU7"/>
<gene>
    <name evidence="1" type="ORF">ENP70_06720</name>
</gene>
<accession>A0A7C1SVU7</accession>
<comment type="caution">
    <text evidence="1">The sequence shown here is derived from an EMBL/GenBank/DDBJ whole genome shotgun (WGS) entry which is preliminary data.</text>
</comment>